<dbReference type="STRING" id="278856.A0A212F7S3"/>
<organism evidence="12 13">
    <name type="scientific">Danaus plexippus plexippus</name>
    <dbReference type="NCBI Taxonomy" id="278856"/>
    <lineage>
        <taxon>Eukaryota</taxon>
        <taxon>Metazoa</taxon>
        <taxon>Ecdysozoa</taxon>
        <taxon>Arthropoda</taxon>
        <taxon>Hexapoda</taxon>
        <taxon>Insecta</taxon>
        <taxon>Pterygota</taxon>
        <taxon>Neoptera</taxon>
        <taxon>Endopterygota</taxon>
        <taxon>Lepidoptera</taxon>
        <taxon>Glossata</taxon>
        <taxon>Ditrysia</taxon>
        <taxon>Papilionoidea</taxon>
        <taxon>Nymphalidae</taxon>
        <taxon>Danainae</taxon>
        <taxon>Danaini</taxon>
        <taxon>Danaina</taxon>
        <taxon>Danaus</taxon>
        <taxon>Danaus</taxon>
    </lineage>
</organism>
<evidence type="ECO:0000256" key="9">
    <source>
        <dbReference type="ARBA" id="ARBA00055534"/>
    </source>
</evidence>
<keyword evidence="3" id="KW-0800">Toxin</keyword>
<evidence type="ECO:0000256" key="6">
    <source>
        <dbReference type="ARBA" id="ARBA00022825"/>
    </source>
</evidence>
<evidence type="ECO:0000256" key="5">
    <source>
        <dbReference type="ARBA" id="ARBA00022801"/>
    </source>
</evidence>
<gene>
    <name evidence="12" type="ORF">KGM_214906</name>
</gene>
<name>A0A212F7S3_DANPL</name>
<dbReference type="Pfam" id="PF00089">
    <property type="entry name" value="Trypsin"/>
    <property type="match status" value="2"/>
</dbReference>
<keyword evidence="10" id="KW-1205">Fibrinolytic toxin</keyword>
<dbReference type="InterPro" id="IPR001314">
    <property type="entry name" value="Peptidase_S1A"/>
</dbReference>
<evidence type="ECO:0000256" key="8">
    <source>
        <dbReference type="ARBA" id="ARBA00023240"/>
    </source>
</evidence>
<evidence type="ECO:0000313" key="12">
    <source>
        <dbReference type="EMBL" id="OWR49768.1"/>
    </source>
</evidence>
<evidence type="ECO:0000256" key="3">
    <source>
        <dbReference type="ARBA" id="ARBA00022656"/>
    </source>
</evidence>
<sequence length="459" mass="51789">MEKRIVGGSEAHLDQYPYNVQFYNLGGLCGGSILTKKIVLTAAHCFDSNKNLADMKIFSKPRYLFDLHANSHDIWDFRIHEDYGMESVFDNDIAVIIIHNEFVFGKQVRNIKIINNQHWEKENETFTVTGWGETKYGDGIDKTVFRQVQLRYISKEMCMKMNQITLDTEMFCLYGDGKRDSCRGDSGGGVLWKGQLVGIVSHGKGCGGLPGTRDVLNEVEGRIIGGRPIPIEISPFSVLFFNFKSLCSGVIINSFVILTAAHCFNSNTNKHHMRVEINCRYLFDINAETFRVADFIIHEDFNKVIPFEADLALIMVTAKMLLDRRKQKALLMKNDDWMNEKANVSASGWGWTKYGGGVSELGLMRTYLGYVSRRRCESLHSLRLTEDMFCLYGNGVRDTCLGDSGGGVTVNGTVVGIVSHGDGCAKKGKPSVYISVAYHRKWIEKKNLELLRKNCFKTL</sequence>
<comment type="caution">
    <text evidence="12">The sequence shown here is derived from an EMBL/GenBank/DDBJ whole genome shotgun (WGS) entry which is preliminary data.</text>
</comment>
<dbReference type="InterPro" id="IPR050430">
    <property type="entry name" value="Peptidase_S1"/>
</dbReference>
<dbReference type="PROSITE" id="PS50240">
    <property type="entry name" value="TRYPSIN_DOM"/>
    <property type="match status" value="1"/>
</dbReference>
<dbReference type="PROSITE" id="PS00134">
    <property type="entry name" value="TRYPSIN_HIS"/>
    <property type="match status" value="2"/>
</dbReference>
<evidence type="ECO:0000259" key="11">
    <source>
        <dbReference type="PROSITE" id="PS50240"/>
    </source>
</evidence>
<keyword evidence="6" id="KW-0720">Serine protease</keyword>
<keyword evidence="8" id="KW-1199">Hemostasis impairing toxin</keyword>
<dbReference type="PRINTS" id="PR00722">
    <property type="entry name" value="CHYMOTRYPSIN"/>
</dbReference>
<comment type="subcellular location">
    <subcellularLocation>
        <location evidence="1">Secreted</location>
        <location evidence="1">Extracellular space</location>
    </subcellularLocation>
</comment>
<dbReference type="SUPFAM" id="SSF50494">
    <property type="entry name" value="Trypsin-like serine proteases"/>
    <property type="match status" value="2"/>
</dbReference>
<dbReference type="Proteomes" id="UP000007151">
    <property type="component" value="Unassembled WGS sequence"/>
</dbReference>
<dbReference type="GO" id="GO:0005576">
    <property type="term" value="C:extracellular region"/>
    <property type="evidence" value="ECO:0007669"/>
    <property type="project" value="UniProtKB-SubCell"/>
</dbReference>
<evidence type="ECO:0000256" key="1">
    <source>
        <dbReference type="ARBA" id="ARBA00004239"/>
    </source>
</evidence>
<dbReference type="EMBL" id="AGBW02009839">
    <property type="protein sequence ID" value="OWR49768.1"/>
    <property type="molecule type" value="Genomic_DNA"/>
</dbReference>
<keyword evidence="4 12" id="KW-0645">Protease</keyword>
<dbReference type="KEGG" id="dpl:KGM_214906"/>
<dbReference type="PANTHER" id="PTHR24276:SF91">
    <property type="entry name" value="AT26814P-RELATED"/>
    <property type="match status" value="1"/>
</dbReference>
<dbReference type="InterPro" id="IPR018114">
    <property type="entry name" value="TRYPSIN_HIS"/>
</dbReference>
<dbReference type="InterPro" id="IPR001254">
    <property type="entry name" value="Trypsin_dom"/>
</dbReference>
<dbReference type="GO" id="GO:0004252">
    <property type="term" value="F:serine-type endopeptidase activity"/>
    <property type="evidence" value="ECO:0007669"/>
    <property type="project" value="InterPro"/>
</dbReference>
<evidence type="ECO:0000256" key="4">
    <source>
        <dbReference type="ARBA" id="ARBA00022670"/>
    </source>
</evidence>
<keyword evidence="12" id="KW-0472">Membrane</keyword>
<dbReference type="InterPro" id="IPR009003">
    <property type="entry name" value="Peptidase_S1_PA"/>
</dbReference>
<proteinExistence type="inferred from homology"/>
<dbReference type="eggNOG" id="KOG3627">
    <property type="taxonomic scope" value="Eukaryota"/>
</dbReference>
<dbReference type="InterPro" id="IPR043504">
    <property type="entry name" value="Peptidase_S1_PA_chymotrypsin"/>
</dbReference>
<dbReference type="AlphaFoldDB" id="A0A212F7S3"/>
<protein>
    <submittedName>
        <fullName evidence="12">Transmembrane protease serine 11E</fullName>
    </submittedName>
</protein>
<feature type="domain" description="Peptidase S1" evidence="11">
    <location>
        <begin position="5"/>
        <end position="448"/>
    </location>
</feature>
<dbReference type="CDD" id="cd00190">
    <property type="entry name" value="Tryp_SPc"/>
    <property type="match status" value="2"/>
</dbReference>
<dbReference type="InParanoid" id="A0A212F7S3"/>
<evidence type="ECO:0000256" key="2">
    <source>
        <dbReference type="ARBA" id="ARBA00007664"/>
    </source>
</evidence>
<keyword evidence="13" id="KW-1185">Reference proteome</keyword>
<accession>A0A212F7S3</accession>
<keyword evidence="12" id="KW-0812">Transmembrane</keyword>
<keyword evidence="7" id="KW-1015">Disulfide bond</keyword>
<keyword evidence="5" id="KW-0378">Hydrolase</keyword>
<dbReference type="Gene3D" id="2.40.10.10">
    <property type="entry name" value="Trypsin-like serine proteases"/>
    <property type="match status" value="3"/>
</dbReference>
<dbReference type="FunFam" id="2.40.10.10:FF:000068">
    <property type="entry name" value="transmembrane protease serine 2"/>
    <property type="match status" value="1"/>
</dbReference>
<dbReference type="GO" id="GO:0090729">
    <property type="term" value="F:toxin activity"/>
    <property type="evidence" value="ECO:0007669"/>
    <property type="project" value="UniProtKB-KW"/>
</dbReference>
<comment type="similarity">
    <text evidence="2">Belongs to the peptidase S1 family.</text>
</comment>
<dbReference type="SMART" id="SM00020">
    <property type="entry name" value="Tryp_SPc"/>
    <property type="match status" value="2"/>
</dbReference>
<reference evidence="12 13" key="1">
    <citation type="journal article" date="2011" name="Cell">
        <title>The monarch butterfly genome yields insights into long-distance migration.</title>
        <authorList>
            <person name="Zhan S."/>
            <person name="Merlin C."/>
            <person name="Boore J.L."/>
            <person name="Reppert S.M."/>
        </authorList>
    </citation>
    <scope>NUCLEOTIDE SEQUENCE [LARGE SCALE GENOMIC DNA]</scope>
    <source>
        <strain evidence="12">F-2</strain>
    </source>
</reference>
<evidence type="ECO:0000313" key="13">
    <source>
        <dbReference type="Proteomes" id="UP000007151"/>
    </source>
</evidence>
<dbReference type="GO" id="GO:0006508">
    <property type="term" value="P:proteolysis"/>
    <property type="evidence" value="ECO:0007669"/>
    <property type="project" value="UniProtKB-KW"/>
</dbReference>
<evidence type="ECO:0000256" key="7">
    <source>
        <dbReference type="ARBA" id="ARBA00023157"/>
    </source>
</evidence>
<comment type="function">
    <text evidence="9">Fibrinolytic activity; shows preferential cleavage of Arg-Gly bonds in all three fibrinogen chains. Contact with the caterpillars causes severe bleeding, due the anticoagulant effect of the protein.</text>
</comment>
<dbReference type="PANTHER" id="PTHR24276">
    <property type="entry name" value="POLYSERASE-RELATED"/>
    <property type="match status" value="1"/>
</dbReference>
<evidence type="ECO:0000256" key="10">
    <source>
        <dbReference type="ARBA" id="ARBA00084094"/>
    </source>
</evidence>